<protein>
    <submittedName>
        <fullName evidence="1">Uncharacterized protein</fullName>
    </submittedName>
</protein>
<keyword evidence="2" id="KW-1185">Reference proteome</keyword>
<name>A0ABY4LWR6_9FLAO</name>
<dbReference type="RefSeq" id="WP_248729268.1">
    <property type="nucleotide sequence ID" value="NZ_CP096829.1"/>
</dbReference>
<evidence type="ECO:0000313" key="2">
    <source>
        <dbReference type="Proteomes" id="UP000829998"/>
    </source>
</evidence>
<organism evidence="1 2">
    <name type="scientific">Flavobacterium humidisoli</name>
    <dbReference type="NCBI Taxonomy" id="2937442"/>
    <lineage>
        <taxon>Bacteria</taxon>
        <taxon>Pseudomonadati</taxon>
        <taxon>Bacteroidota</taxon>
        <taxon>Flavobacteriia</taxon>
        <taxon>Flavobacteriales</taxon>
        <taxon>Flavobacteriaceae</taxon>
        <taxon>Flavobacterium</taxon>
    </lineage>
</organism>
<dbReference type="EMBL" id="CP096829">
    <property type="protein sequence ID" value="UPZ17257.1"/>
    <property type="molecule type" value="Genomic_DNA"/>
</dbReference>
<gene>
    <name evidence="1" type="ORF">M0M44_07875</name>
</gene>
<evidence type="ECO:0000313" key="1">
    <source>
        <dbReference type="EMBL" id="UPZ17257.1"/>
    </source>
</evidence>
<reference evidence="1 2" key="1">
    <citation type="submission" date="2022-04" db="EMBL/GenBank/DDBJ databases">
        <authorList>
            <person name="Ra J.-S."/>
            <person name="Kim S.-B."/>
        </authorList>
    </citation>
    <scope>NUCLEOTIDE SEQUENCE [LARGE SCALE GENOMIC DNA]</scope>
    <source>
        <strain evidence="1 2">MMS21-Er5</strain>
    </source>
</reference>
<proteinExistence type="predicted"/>
<dbReference type="Proteomes" id="UP000829998">
    <property type="component" value="Chromosome"/>
</dbReference>
<accession>A0ABY4LWR6</accession>
<sequence length="76" mass="8962">MKEKKKIEDRRQEAYSLLPYSLLIFFSPGSIPVKILFNPSVDKILDFRLKILDFSKSILFSLFLFSEKTDKNLQCE</sequence>